<keyword evidence="1" id="KW-0472">Membrane</keyword>
<keyword evidence="3" id="KW-1185">Reference proteome</keyword>
<dbReference type="AlphaFoldDB" id="A0A8J2UCK5"/>
<evidence type="ECO:0000313" key="2">
    <source>
        <dbReference type="EMBL" id="GGA97073.1"/>
    </source>
</evidence>
<name>A0A8J2UCK5_9BACT</name>
<keyword evidence="1" id="KW-0812">Transmembrane</keyword>
<accession>A0A8J2UCK5</accession>
<dbReference type="Proteomes" id="UP000607559">
    <property type="component" value="Unassembled WGS sequence"/>
</dbReference>
<keyword evidence="1" id="KW-1133">Transmembrane helix</keyword>
<reference evidence="2" key="1">
    <citation type="journal article" date="2014" name="Int. J. Syst. Evol. Microbiol.">
        <title>Complete genome sequence of Corynebacterium casei LMG S-19264T (=DSM 44701T), isolated from a smear-ripened cheese.</title>
        <authorList>
            <consortium name="US DOE Joint Genome Institute (JGI-PGF)"/>
            <person name="Walter F."/>
            <person name="Albersmeier A."/>
            <person name="Kalinowski J."/>
            <person name="Ruckert C."/>
        </authorList>
    </citation>
    <scope>NUCLEOTIDE SEQUENCE</scope>
    <source>
        <strain evidence="2">CGMCC 1.15448</strain>
    </source>
</reference>
<sequence length="133" mass="14086">MTIVAVVVAIIVVAPFFVGFVLVVPVILITIVMVVADDLLLIVFAAEMIIIAAMFVIVQVRLRLVADYLVAVIEVVAPILGRQLAGECPVPFPLIDELMIGNIIITLDVGNIIIFHMIVACGAPGRLGADVDG</sequence>
<proteinExistence type="predicted"/>
<comment type="caution">
    <text evidence="2">The sequence shown here is derived from an EMBL/GenBank/DDBJ whole genome shotgun (WGS) entry which is preliminary data.</text>
</comment>
<evidence type="ECO:0000313" key="3">
    <source>
        <dbReference type="Proteomes" id="UP000607559"/>
    </source>
</evidence>
<reference evidence="2" key="2">
    <citation type="submission" date="2020-09" db="EMBL/GenBank/DDBJ databases">
        <authorList>
            <person name="Sun Q."/>
            <person name="Zhou Y."/>
        </authorList>
    </citation>
    <scope>NUCLEOTIDE SEQUENCE</scope>
    <source>
        <strain evidence="2">CGMCC 1.15448</strain>
    </source>
</reference>
<gene>
    <name evidence="2" type="ORF">GCM10011511_20490</name>
</gene>
<feature type="transmembrane region" description="Helical" evidence="1">
    <location>
        <begin position="98"/>
        <end position="119"/>
    </location>
</feature>
<dbReference type="EMBL" id="BMJC01000002">
    <property type="protein sequence ID" value="GGA97073.1"/>
    <property type="molecule type" value="Genomic_DNA"/>
</dbReference>
<protein>
    <submittedName>
        <fullName evidence="2">Uncharacterized protein</fullName>
    </submittedName>
</protein>
<organism evidence="2 3">
    <name type="scientific">Puia dinghuensis</name>
    <dbReference type="NCBI Taxonomy" id="1792502"/>
    <lineage>
        <taxon>Bacteria</taxon>
        <taxon>Pseudomonadati</taxon>
        <taxon>Bacteroidota</taxon>
        <taxon>Chitinophagia</taxon>
        <taxon>Chitinophagales</taxon>
        <taxon>Chitinophagaceae</taxon>
        <taxon>Puia</taxon>
    </lineage>
</organism>
<evidence type="ECO:0000256" key="1">
    <source>
        <dbReference type="SAM" id="Phobius"/>
    </source>
</evidence>
<feature type="transmembrane region" description="Helical" evidence="1">
    <location>
        <begin position="7"/>
        <end position="33"/>
    </location>
</feature>
<feature type="transmembrane region" description="Helical" evidence="1">
    <location>
        <begin position="39"/>
        <end position="58"/>
    </location>
</feature>